<comment type="caution">
    <text evidence="2">The sequence shown here is derived from an EMBL/GenBank/DDBJ whole genome shotgun (WGS) entry which is preliminary data.</text>
</comment>
<evidence type="ECO:0000313" key="3">
    <source>
        <dbReference type="Proteomes" id="UP001500902"/>
    </source>
</evidence>
<accession>A0ABP7DZE2</accession>
<gene>
    <name evidence="2" type="ORF">GCM10022224_091690</name>
</gene>
<dbReference type="Proteomes" id="UP001500902">
    <property type="component" value="Unassembled WGS sequence"/>
</dbReference>
<reference evidence="3" key="1">
    <citation type="journal article" date="2019" name="Int. J. Syst. Evol. Microbiol.">
        <title>The Global Catalogue of Microorganisms (GCM) 10K type strain sequencing project: providing services to taxonomists for standard genome sequencing and annotation.</title>
        <authorList>
            <consortium name="The Broad Institute Genomics Platform"/>
            <consortium name="The Broad Institute Genome Sequencing Center for Infectious Disease"/>
            <person name="Wu L."/>
            <person name="Ma J."/>
        </authorList>
    </citation>
    <scope>NUCLEOTIDE SEQUENCE [LARGE SCALE GENOMIC DNA]</scope>
    <source>
        <strain evidence="3">JCM 16904</strain>
    </source>
</reference>
<protein>
    <submittedName>
        <fullName evidence="2">Uncharacterized protein</fullName>
    </submittedName>
</protein>
<proteinExistence type="predicted"/>
<sequence>MLSRSKRIFGIAALTLAAATATAAPAYADENFVTDLGILRELQAPLCLPGTTTGIAIVDALLPQLMACAQAKIAG</sequence>
<feature type="chain" id="PRO_5047319145" evidence="1">
    <location>
        <begin position="29"/>
        <end position="75"/>
    </location>
</feature>
<evidence type="ECO:0000313" key="2">
    <source>
        <dbReference type="EMBL" id="GAA3711838.1"/>
    </source>
</evidence>
<keyword evidence="1" id="KW-0732">Signal</keyword>
<feature type="signal peptide" evidence="1">
    <location>
        <begin position="1"/>
        <end position="28"/>
    </location>
</feature>
<keyword evidence="3" id="KW-1185">Reference proteome</keyword>
<organism evidence="2 3">
    <name type="scientific">Nonomuraea antimicrobica</name>
    <dbReference type="NCBI Taxonomy" id="561173"/>
    <lineage>
        <taxon>Bacteria</taxon>
        <taxon>Bacillati</taxon>
        <taxon>Actinomycetota</taxon>
        <taxon>Actinomycetes</taxon>
        <taxon>Streptosporangiales</taxon>
        <taxon>Streptosporangiaceae</taxon>
        <taxon>Nonomuraea</taxon>
    </lineage>
</organism>
<dbReference type="EMBL" id="BAAAZP010000214">
    <property type="protein sequence ID" value="GAA3711838.1"/>
    <property type="molecule type" value="Genomic_DNA"/>
</dbReference>
<name>A0ABP7DZE2_9ACTN</name>
<dbReference type="RefSeq" id="WP_344894066.1">
    <property type="nucleotide sequence ID" value="NZ_BAAAZP010000214.1"/>
</dbReference>
<evidence type="ECO:0000256" key="1">
    <source>
        <dbReference type="SAM" id="SignalP"/>
    </source>
</evidence>